<reference evidence="3 4" key="1">
    <citation type="submission" date="2015-01" db="EMBL/GenBank/DDBJ databases">
        <title>Vibrio sp. C1 JCM 19231 whole genome shotgun sequence.</title>
        <authorList>
            <person name="Sawabe T."/>
            <person name="Meirelles P."/>
            <person name="Feng G."/>
            <person name="Sayaka M."/>
            <person name="Hattori M."/>
            <person name="Ohkuma M."/>
        </authorList>
    </citation>
    <scope>NUCLEOTIDE SEQUENCE [LARGE SCALE GENOMIC DNA]</scope>
    <source>
        <strain evidence="4">JCM 19231</strain>
    </source>
</reference>
<feature type="domain" description="Urease accessory protein UreH-like transmembrane" evidence="2">
    <location>
        <begin position="9"/>
        <end position="211"/>
    </location>
</feature>
<feature type="transmembrane region" description="Helical" evidence="1">
    <location>
        <begin position="6"/>
        <end position="33"/>
    </location>
</feature>
<protein>
    <submittedName>
        <fullName evidence="3">Possible membrane copper tolerance protein</fullName>
    </submittedName>
</protein>
<accession>A0A0B8P0D6</accession>
<evidence type="ECO:0000256" key="1">
    <source>
        <dbReference type="SAM" id="Phobius"/>
    </source>
</evidence>
<proteinExistence type="predicted"/>
<dbReference type="EMBL" id="BBRZ01000037">
    <property type="protein sequence ID" value="GAM56798.1"/>
    <property type="molecule type" value="Genomic_DNA"/>
</dbReference>
<sequence length="219" mass="23203">MQNIDWLGAFMIGLLGAGHCIGMCGGIASAVALNGPQQKVRVSFLYNLGRISSYLVIGAIIGGAVASGVQLFGFGQGLTVLRAIAAVFILVLGLYLTGWWNGLLQLEKLGQGLWKKLSPLAGKLLPLKSPLYAYPVGFIWGWIPCGMVYSMVSWAAMSGSAINGLLIMGAFGLGTLPAMLLVGTGASSLLAFLRKPSSRKVFGIIMILYAFYSIFILLH</sequence>
<dbReference type="RefSeq" id="WP_261835575.1">
    <property type="nucleotide sequence ID" value="NZ_AP024881.1"/>
</dbReference>
<dbReference type="PANTHER" id="PTHR42208">
    <property type="entry name" value="HEAVY METAL TRANSPORTER-RELATED"/>
    <property type="match status" value="1"/>
</dbReference>
<reference evidence="3 4" key="2">
    <citation type="submission" date="2015-01" db="EMBL/GenBank/DDBJ databases">
        <authorList>
            <consortium name="NBRP consortium"/>
            <person name="Sawabe T."/>
            <person name="Meirelles P."/>
            <person name="Feng G."/>
            <person name="Sayaka M."/>
            <person name="Hattori M."/>
            <person name="Ohkuma M."/>
        </authorList>
    </citation>
    <scope>NUCLEOTIDE SEQUENCE [LARGE SCALE GENOMIC DNA]</scope>
    <source>
        <strain evidence="4">JCM 19231</strain>
    </source>
</reference>
<feature type="transmembrane region" description="Helical" evidence="1">
    <location>
        <begin position="80"/>
        <end position="100"/>
    </location>
</feature>
<name>A0A0B8P0D6_9VIBR</name>
<dbReference type="AlphaFoldDB" id="A0A0B8P0D6"/>
<organism evidence="3 4">
    <name type="scientific">Vibrio ishigakensis</name>
    <dbReference type="NCBI Taxonomy" id="1481914"/>
    <lineage>
        <taxon>Bacteria</taxon>
        <taxon>Pseudomonadati</taxon>
        <taxon>Pseudomonadota</taxon>
        <taxon>Gammaproteobacteria</taxon>
        <taxon>Vibrionales</taxon>
        <taxon>Vibrionaceae</taxon>
        <taxon>Vibrio</taxon>
    </lineage>
</organism>
<feature type="transmembrane region" description="Helical" evidence="1">
    <location>
        <begin position="200"/>
        <end position="218"/>
    </location>
</feature>
<comment type="caution">
    <text evidence="3">The sequence shown here is derived from an EMBL/GenBank/DDBJ whole genome shotgun (WGS) entry which is preliminary data.</text>
</comment>
<dbReference type="Proteomes" id="UP000031671">
    <property type="component" value="Unassembled WGS sequence"/>
</dbReference>
<dbReference type="Pfam" id="PF13386">
    <property type="entry name" value="DsbD_2"/>
    <property type="match status" value="1"/>
</dbReference>
<feature type="transmembrane region" description="Helical" evidence="1">
    <location>
        <begin position="131"/>
        <end position="152"/>
    </location>
</feature>
<dbReference type="InterPro" id="IPR039447">
    <property type="entry name" value="UreH-like_TM_dom"/>
</dbReference>
<keyword evidence="1" id="KW-0812">Transmembrane</keyword>
<keyword evidence="4" id="KW-1185">Reference proteome</keyword>
<evidence type="ECO:0000259" key="2">
    <source>
        <dbReference type="Pfam" id="PF13386"/>
    </source>
</evidence>
<keyword evidence="1" id="KW-0472">Membrane</keyword>
<gene>
    <name evidence="3" type="ORF">JCM19231_1085</name>
</gene>
<feature type="transmembrane region" description="Helical" evidence="1">
    <location>
        <begin position="164"/>
        <end position="193"/>
    </location>
</feature>
<evidence type="ECO:0000313" key="3">
    <source>
        <dbReference type="EMBL" id="GAM56798.1"/>
    </source>
</evidence>
<keyword evidence="1" id="KW-1133">Transmembrane helix</keyword>
<feature type="transmembrane region" description="Helical" evidence="1">
    <location>
        <begin position="54"/>
        <end position="74"/>
    </location>
</feature>
<dbReference type="PANTHER" id="PTHR42208:SF1">
    <property type="entry name" value="HEAVY METAL TRANSPORTER"/>
    <property type="match status" value="1"/>
</dbReference>
<evidence type="ECO:0000313" key="4">
    <source>
        <dbReference type="Proteomes" id="UP000031671"/>
    </source>
</evidence>